<dbReference type="CDD" id="cd00322">
    <property type="entry name" value="FNR_like"/>
    <property type="match status" value="1"/>
</dbReference>
<gene>
    <name evidence="4" type="ORF">LTR78_004802</name>
</gene>
<name>A0AAE0WP48_9PEZI</name>
<keyword evidence="5" id="KW-1185">Reference proteome</keyword>
<dbReference type="SUPFAM" id="SSF52343">
    <property type="entry name" value="Ferredoxin reductase-like, C-terminal NADP-linked domain"/>
    <property type="match status" value="1"/>
</dbReference>
<dbReference type="Gene3D" id="3.30.559.10">
    <property type="entry name" value="Chloramphenicol acetyltransferase-like domain"/>
    <property type="match status" value="2"/>
</dbReference>
<evidence type="ECO:0000313" key="5">
    <source>
        <dbReference type="Proteomes" id="UP001274830"/>
    </source>
</evidence>
<keyword evidence="2" id="KW-0520">NAD</keyword>
<dbReference type="InterPro" id="IPR052128">
    <property type="entry name" value="Oxidoreductase_NAD-binding"/>
</dbReference>
<dbReference type="InterPro" id="IPR039261">
    <property type="entry name" value="FNR_nucleotide-bd"/>
</dbReference>
<dbReference type="EMBL" id="JAUTXT010000015">
    <property type="protein sequence ID" value="KAK3675292.1"/>
    <property type="molecule type" value="Genomic_DNA"/>
</dbReference>
<dbReference type="GO" id="GO:0005739">
    <property type="term" value="C:mitochondrion"/>
    <property type="evidence" value="ECO:0007669"/>
    <property type="project" value="TreeGrafter"/>
</dbReference>
<dbReference type="GO" id="GO:0016491">
    <property type="term" value="F:oxidoreductase activity"/>
    <property type="evidence" value="ECO:0007669"/>
    <property type="project" value="UniProtKB-KW"/>
</dbReference>
<comment type="caution">
    <text evidence="4">The sequence shown here is derived from an EMBL/GenBank/DDBJ whole genome shotgun (WGS) entry which is preliminary data.</text>
</comment>
<feature type="region of interest" description="Disordered" evidence="3">
    <location>
        <begin position="298"/>
        <end position="317"/>
    </location>
</feature>
<organism evidence="4 5">
    <name type="scientific">Recurvomyces mirabilis</name>
    <dbReference type="NCBI Taxonomy" id="574656"/>
    <lineage>
        <taxon>Eukaryota</taxon>
        <taxon>Fungi</taxon>
        <taxon>Dikarya</taxon>
        <taxon>Ascomycota</taxon>
        <taxon>Pezizomycotina</taxon>
        <taxon>Dothideomycetes</taxon>
        <taxon>Dothideomycetidae</taxon>
        <taxon>Mycosphaerellales</taxon>
        <taxon>Teratosphaeriaceae</taxon>
        <taxon>Recurvomyces</taxon>
    </lineage>
</organism>
<keyword evidence="1" id="KW-0560">Oxidoreductase</keyword>
<feature type="compositionally biased region" description="Basic and acidic residues" evidence="3">
    <location>
        <begin position="298"/>
        <end position="308"/>
    </location>
</feature>
<reference evidence="4" key="1">
    <citation type="submission" date="2023-07" db="EMBL/GenBank/DDBJ databases">
        <title>Black Yeasts Isolated from many extreme environments.</title>
        <authorList>
            <person name="Coleine C."/>
            <person name="Stajich J.E."/>
            <person name="Selbmann L."/>
        </authorList>
    </citation>
    <scope>NUCLEOTIDE SEQUENCE</scope>
    <source>
        <strain evidence="4">CCFEE 5485</strain>
    </source>
</reference>
<dbReference type="InterPro" id="IPR023213">
    <property type="entry name" value="CAT-like_dom_sf"/>
</dbReference>
<protein>
    <submittedName>
        <fullName evidence="4">Uncharacterized protein</fullName>
    </submittedName>
</protein>
<sequence>MVRVGGSFTWPPRGLYAEKIERLVLVAGGVGINPLISIFSHLIRSGSRPKEIHFLYGTKAGSSDPDPQTILFLPRLLDLVAAIDQPINITLSLYLTDLGHSARGLLEHGKLPNRTFGRRIAETDLVGALDGWKEGLPGGEGRHRTVCYVCGPQKMTDEFVGFLAKQGGMGPERVLCEKWRIEVSVNLDDVQQFQAVVAEVPFSEFKHSYEELAISNMPPGLLVSDSLRLLPDTPDITDSGVPVFAVLANIVRGGVLLALYLHHSVADLQGLADIMRLMSGSPQPRELKEIDLAAHAEAQSETREELTRSKPTVSDYTEHPDYIQSRMRSVALNSAISDTEDGCCRILAFDLTGIEEAKNEINERWHCILDNGPKHISAFDCLATILWKAVGRASWPQGPLDKNTNCLLSLRIHINIRKHISPPMLPEDYFGNAVVHADVHLGIARLATAYDLSSLAHHAQQIRAAIDQVDEHVVRAKIDALQWAHDPSKATISSRKLDTNLVITSWADLPTSESEAGLGLDLGAPQFGRKIGRSHSAFGCLVLPVSREEGFWEVQVTLTQLVMAHLLTDERLMRFVNHVI</sequence>
<dbReference type="AlphaFoldDB" id="A0AAE0WP48"/>
<dbReference type="PANTHER" id="PTHR46505">
    <property type="entry name" value="OXIDOREDUCTASE NAD-BINDING DOMAIN-CONTAINING PROTEIN 1"/>
    <property type="match status" value="1"/>
</dbReference>
<evidence type="ECO:0000256" key="2">
    <source>
        <dbReference type="ARBA" id="ARBA00023027"/>
    </source>
</evidence>
<evidence type="ECO:0000313" key="4">
    <source>
        <dbReference type="EMBL" id="KAK3675292.1"/>
    </source>
</evidence>
<dbReference type="PANTHER" id="PTHR46505:SF1">
    <property type="entry name" value="OXIDOREDUCTASE NAD-BINDING DOMAIN-CONTAINING PROTEIN 1"/>
    <property type="match status" value="1"/>
</dbReference>
<dbReference type="Proteomes" id="UP001274830">
    <property type="component" value="Unassembled WGS sequence"/>
</dbReference>
<evidence type="ECO:0000256" key="1">
    <source>
        <dbReference type="ARBA" id="ARBA00023002"/>
    </source>
</evidence>
<accession>A0AAE0WP48</accession>
<dbReference type="Gene3D" id="3.40.50.80">
    <property type="entry name" value="Nucleotide-binding domain of ferredoxin-NADP reductase (FNR) module"/>
    <property type="match status" value="1"/>
</dbReference>
<proteinExistence type="predicted"/>
<evidence type="ECO:0000256" key="3">
    <source>
        <dbReference type="SAM" id="MobiDB-lite"/>
    </source>
</evidence>
<dbReference type="Pfam" id="PF02458">
    <property type="entry name" value="Transferase"/>
    <property type="match status" value="1"/>
</dbReference>